<comment type="subcellular location">
    <subcellularLocation>
        <location evidence="7">Cytoplasm</location>
    </subcellularLocation>
</comment>
<comment type="pathway">
    <text evidence="1 7">Amino-acid biosynthesis; L-proline biosynthesis; L-glutamate 5-semialdehyde from L-glutamate: step 2/2.</text>
</comment>
<dbReference type="PROSITE" id="PS01223">
    <property type="entry name" value="PROA"/>
    <property type="match status" value="1"/>
</dbReference>
<feature type="domain" description="Aldehyde dehydrogenase" evidence="9">
    <location>
        <begin position="317"/>
        <end position="379"/>
    </location>
</feature>
<comment type="function">
    <text evidence="7">Catalyzes the NADPH-dependent reduction of L-glutamate 5-phosphate into L-glutamate 5-semialdehyde and phosphate. The product spontaneously undergoes cyclization to form 1-pyrroline-5-carboxylate.</text>
</comment>
<dbReference type="GO" id="GO:0004350">
    <property type="term" value="F:glutamate-5-semialdehyde dehydrogenase activity"/>
    <property type="evidence" value="ECO:0007669"/>
    <property type="project" value="UniProtKB-EC"/>
</dbReference>
<reference evidence="10 11" key="1">
    <citation type="submission" date="2020-08" db="EMBL/GenBank/DDBJ databases">
        <title>Genome public.</title>
        <authorList>
            <person name="Liu C."/>
            <person name="Sun Q."/>
        </authorList>
    </citation>
    <scope>NUCLEOTIDE SEQUENCE [LARGE SCALE GENOMIC DNA]</scope>
    <source>
        <strain evidence="10 11">BX0805</strain>
    </source>
</reference>
<name>A0ABR7I890_9FIRM</name>
<dbReference type="InterPro" id="IPR020593">
    <property type="entry name" value="G-glutamylP_reductase_CS"/>
</dbReference>
<dbReference type="PANTHER" id="PTHR11063:SF8">
    <property type="entry name" value="DELTA-1-PYRROLINE-5-CARBOXYLATE SYNTHASE"/>
    <property type="match status" value="1"/>
</dbReference>
<comment type="similarity">
    <text evidence="7">Belongs to the gamma-glutamyl phosphate reductase family.</text>
</comment>
<dbReference type="InterPro" id="IPR016163">
    <property type="entry name" value="Ald_DH_C"/>
</dbReference>
<dbReference type="InterPro" id="IPR012134">
    <property type="entry name" value="Glu-5-SA_DH"/>
</dbReference>
<dbReference type="Pfam" id="PF00171">
    <property type="entry name" value="Aldedh"/>
    <property type="match status" value="2"/>
</dbReference>
<dbReference type="Gene3D" id="3.40.605.10">
    <property type="entry name" value="Aldehyde Dehydrogenase, Chain A, domain 1"/>
    <property type="match status" value="1"/>
</dbReference>
<evidence type="ECO:0000256" key="2">
    <source>
        <dbReference type="ARBA" id="ARBA00022605"/>
    </source>
</evidence>
<dbReference type="InterPro" id="IPR016161">
    <property type="entry name" value="Ald_DH/histidinol_DH"/>
</dbReference>
<dbReference type="Proteomes" id="UP000621540">
    <property type="component" value="Unassembled WGS sequence"/>
</dbReference>
<keyword evidence="4 7" id="KW-0521">NADP</keyword>
<dbReference type="SUPFAM" id="SSF53720">
    <property type="entry name" value="ALDH-like"/>
    <property type="match status" value="1"/>
</dbReference>
<dbReference type="InterPro" id="IPR000965">
    <property type="entry name" value="GPR_dom"/>
</dbReference>
<keyword evidence="2 7" id="KW-0028">Amino-acid biosynthesis</keyword>
<organism evidence="10 11">
    <name type="scientific">Roseburia yibonii</name>
    <dbReference type="NCBI Taxonomy" id="2763063"/>
    <lineage>
        <taxon>Bacteria</taxon>
        <taxon>Bacillati</taxon>
        <taxon>Bacillota</taxon>
        <taxon>Clostridia</taxon>
        <taxon>Lachnospirales</taxon>
        <taxon>Lachnospiraceae</taxon>
        <taxon>Roseburia</taxon>
    </lineage>
</organism>
<evidence type="ECO:0000256" key="6">
    <source>
        <dbReference type="ARBA" id="ARBA00049024"/>
    </source>
</evidence>
<feature type="coiled-coil region" evidence="8">
    <location>
        <begin position="19"/>
        <end position="46"/>
    </location>
</feature>
<dbReference type="PANTHER" id="PTHR11063">
    <property type="entry name" value="GLUTAMATE SEMIALDEHYDE DEHYDROGENASE"/>
    <property type="match status" value="1"/>
</dbReference>
<gene>
    <name evidence="7" type="primary">proA</name>
    <name evidence="10" type="ORF">H8Z76_03765</name>
</gene>
<dbReference type="Gene3D" id="3.40.309.10">
    <property type="entry name" value="Aldehyde Dehydrogenase, Chain A, domain 2"/>
    <property type="match status" value="1"/>
</dbReference>
<dbReference type="NCBIfam" id="TIGR00407">
    <property type="entry name" value="proA"/>
    <property type="match status" value="1"/>
</dbReference>
<dbReference type="NCBIfam" id="NF001221">
    <property type="entry name" value="PRK00197.1"/>
    <property type="match status" value="1"/>
</dbReference>
<dbReference type="PIRSF" id="PIRSF000151">
    <property type="entry name" value="GPR"/>
    <property type="match status" value="1"/>
</dbReference>
<keyword evidence="7" id="KW-0963">Cytoplasm</keyword>
<keyword evidence="3 7" id="KW-0641">Proline biosynthesis</keyword>
<evidence type="ECO:0000256" key="1">
    <source>
        <dbReference type="ARBA" id="ARBA00004985"/>
    </source>
</evidence>
<evidence type="ECO:0000313" key="10">
    <source>
        <dbReference type="EMBL" id="MBC5753152.1"/>
    </source>
</evidence>
<keyword evidence="8" id="KW-0175">Coiled coil</keyword>
<dbReference type="EMBL" id="JACOQH010000002">
    <property type="protein sequence ID" value="MBC5753152.1"/>
    <property type="molecule type" value="Genomic_DNA"/>
</dbReference>
<keyword evidence="11" id="KW-1185">Reference proteome</keyword>
<evidence type="ECO:0000259" key="9">
    <source>
        <dbReference type="Pfam" id="PF00171"/>
    </source>
</evidence>
<comment type="caution">
    <text evidence="10">The sequence shown here is derived from an EMBL/GenBank/DDBJ whole genome shotgun (WGS) entry which is preliminary data.</text>
</comment>
<evidence type="ECO:0000256" key="3">
    <source>
        <dbReference type="ARBA" id="ARBA00022650"/>
    </source>
</evidence>
<protein>
    <recommendedName>
        <fullName evidence="7">Gamma-glutamyl phosphate reductase</fullName>
        <shortName evidence="7">GPR</shortName>
        <ecNumber evidence="7">1.2.1.41</ecNumber>
    </recommendedName>
    <alternativeName>
        <fullName evidence="7">Glutamate-5-semialdehyde dehydrogenase</fullName>
    </alternativeName>
    <alternativeName>
        <fullName evidence="7">Glutamyl-gamma-semialdehyde dehydrogenase</fullName>
        <shortName evidence="7">GSA dehydrogenase</shortName>
    </alternativeName>
</protein>
<feature type="domain" description="Aldehyde dehydrogenase" evidence="9">
    <location>
        <begin position="2"/>
        <end position="301"/>
    </location>
</feature>
<evidence type="ECO:0000256" key="4">
    <source>
        <dbReference type="ARBA" id="ARBA00022857"/>
    </source>
</evidence>
<dbReference type="InterPro" id="IPR015590">
    <property type="entry name" value="Aldehyde_DH_dom"/>
</dbReference>
<sequence>MQLEEIGKKAKEAESVMRVLDTNTKNEVLQKAAENLKKDKEKILSANAVDMENGRKKGMSDGLLDRLLLTEARIAQMAEGLCQVAALEDPIGEVLSMKKRPNGLLIGQKRVPLGVVGIIYEARPNVTADAFALCFKTGNVVILKGGSDALHSNQAIVESIQHTLGELSLPETAIQLICDTSHETAEKFMRMNGYVDVLIPRGGAGLIRTVVKNATVPVIETGTGNCHIFVDESADFDMAVNIIYNAKTQRIGVCNACESIVIHEKIVDAFMPVLAERLKEKHVEIRGDERVMQALAGQEDVKKATEEDWGTEYLDYIISAKTVAGVDEAIAHINKYNTGHSEAIITENYTNAEKFLNEVDAAAVYVNASTRFTDGFEFGFGAEIGISTQKLHARGPMGLLALTSTKYIIYGNGQVRK</sequence>
<proteinExistence type="inferred from homology"/>
<keyword evidence="5 7" id="KW-0560">Oxidoreductase</keyword>
<evidence type="ECO:0000313" key="11">
    <source>
        <dbReference type="Proteomes" id="UP000621540"/>
    </source>
</evidence>
<evidence type="ECO:0000256" key="5">
    <source>
        <dbReference type="ARBA" id="ARBA00023002"/>
    </source>
</evidence>
<dbReference type="HAMAP" id="MF_00412">
    <property type="entry name" value="ProA"/>
    <property type="match status" value="1"/>
</dbReference>
<dbReference type="EC" id="1.2.1.41" evidence="7"/>
<dbReference type="RefSeq" id="WP_186981704.1">
    <property type="nucleotide sequence ID" value="NZ_JACOQH010000002.1"/>
</dbReference>
<dbReference type="CDD" id="cd07079">
    <property type="entry name" value="ALDH_F18-19_ProA-GPR"/>
    <property type="match status" value="1"/>
</dbReference>
<dbReference type="InterPro" id="IPR016162">
    <property type="entry name" value="Ald_DH_N"/>
</dbReference>
<evidence type="ECO:0000256" key="7">
    <source>
        <dbReference type="HAMAP-Rule" id="MF_00412"/>
    </source>
</evidence>
<comment type="catalytic activity">
    <reaction evidence="6 7">
        <text>L-glutamate 5-semialdehyde + phosphate + NADP(+) = L-glutamyl 5-phosphate + NADPH + H(+)</text>
        <dbReference type="Rhea" id="RHEA:19541"/>
        <dbReference type="ChEBI" id="CHEBI:15378"/>
        <dbReference type="ChEBI" id="CHEBI:43474"/>
        <dbReference type="ChEBI" id="CHEBI:57783"/>
        <dbReference type="ChEBI" id="CHEBI:58066"/>
        <dbReference type="ChEBI" id="CHEBI:58274"/>
        <dbReference type="ChEBI" id="CHEBI:58349"/>
        <dbReference type="EC" id="1.2.1.41"/>
    </reaction>
</comment>
<evidence type="ECO:0000256" key="8">
    <source>
        <dbReference type="SAM" id="Coils"/>
    </source>
</evidence>
<accession>A0ABR7I890</accession>